<proteinExistence type="predicted"/>
<evidence type="ECO:0000313" key="1">
    <source>
        <dbReference type="EMBL" id="GGC36928.1"/>
    </source>
</evidence>
<evidence type="ECO:0000313" key="2">
    <source>
        <dbReference type="Proteomes" id="UP000597338"/>
    </source>
</evidence>
<name>A0ABQ1MDS7_9SPHI</name>
<dbReference type="EMBL" id="BMIK01000011">
    <property type="protein sequence ID" value="GGC36928.1"/>
    <property type="molecule type" value="Genomic_DNA"/>
</dbReference>
<keyword evidence="2" id="KW-1185">Reference proteome</keyword>
<reference evidence="2" key="1">
    <citation type="journal article" date="2019" name="Int. J. Syst. Evol. Microbiol.">
        <title>The Global Catalogue of Microorganisms (GCM) 10K type strain sequencing project: providing services to taxonomists for standard genome sequencing and annotation.</title>
        <authorList>
            <consortium name="The Broad Institute Genomics Platform"/>
            <consortium name="The Broad Institute Genome Sequencing Center for Infectious Disease"/>
            <person name="Wu L."/>
            <person name="Ma J."/>
        </authorList>
    </citation>
    <scope>NUCLEOTIDE SEQUENCE [LARGE SCALE GENOMIC DNA]</scope>
    <source>
        <strain evidence="2">CGMCC 1.15342</strain>
    </source>
</reference>
<evidence type="ECO:0008006" key="3">
    <source>
        <dbReference type="Google" id="ProtNLM"/>
    </source>
</evidence>
<organism evidence="1 2">
    <name type="scientific">Parapedobacter defluvii</name>
    <dbReference type="NCBI Taxonomy" id="2045106"/>
    <lineage>
        <taxon>Bacteria</taxon>
        <taxon>Pseudomonadati</taxon>
        <taxon>Bacteroidota</taxon>
        <taxon>Sphingobacteriia</taxon>
        <taxon>Sphingobacteriales</taxon>
        <taxon>Sphingobacteriaceae</taxon>
        <taxon>Parapedobacter</taxon>
    </lineage>
</organism>
<gene>
    <name evidence="1" type="ORF">GCM10011386_31360</name>
</gene>
<sequence length="127" mass="14788">MISTISLNPFFKIFDYEAIRQLADSFITIKNQFYIKMKKQQQNQPKKVLQIARYKSAFLRPTGVVARCGKSVYICPDFHKKLSRIVCILGEGDITLTDYLHSVLKHHFEDFGEEINTIHARNQKPIL</sequence>
<dbReference type="RefSeq" id="WP_229717596.1">
    <property type="nucleotide sequence ID" value="NZ_BMIK01000011.1"/>
</dbReference>
<dbReference type="Proteomes" id="UP000597338">
    <property type="component" value="Unassembled WGS sequence"/>
</dbReference>
<comment type="caution">
    <text evidence="1">The sequence shown here is derived from an EMBL/GenBank/DDBJ whole genome shotgun (WGS) entry which is preliminary data.</text>
</comment>
<dbReference type="InterPro" id="IPR021823">
    <property type="entry name" value="DUF3408"/>
</dbReference>
<protein>
    <recommendedName>
        <fullName evidence="3">DUF3408 domain-containing protein</fullName>
    </recommendedName>
</protein>
<dbReference type="Pfam" id="PF11888">
    <property type="entry name" value="DUF3408"/>
    <property type="match status" value="1"/>
</dbReference>
<accession>A0ABQ1MDS7</accession>